<sequence length="37" mass="4416">MNLNNLDQDELMFIRFPGSRLGTGIKKDEVKYHIKFF</sequence>
<reference evidence="1" key="1">
    <citation type="journal article" date="2021" name="Microb. Physiol.">
        <title>Proteogenomic Insights into the Physiology of Marine, Sulfate-Reducing, Filamentous Desulfonema limicola and Desulfonema magnum.</title>
        <authorList>
            <person name="Schnaars V."/>
            <person name="Wohlbrand L."/>
            <person name="Scheve S."/>
            <person name="Hinrichs C."/>
            <person name="Reinhardt R."/>
            <person name="Rabus R."/>
        </authorList>
    </citation>
    <scope>NUCLEOTIDE SEQUENCE</scope>
    <source>
        <strain evidence="1">5ac10</strain>
    </source>
</reference>
<dbReference type="EMBL" id="CP061799">
    <property type="protein sequence ID" value="QTA83957.1"/>
    <property type="molecule type" value="Genomic_DNA"/>
</dbReference>
<gene>
    <name evidence="1" type="ORF">dnl_63830</name>
</gene>
<keyword evidence="2" id="KW-1185">Reference proteome</keyword>
<accession>A0A975BEK9</accession>
<organism evidence="1 2">
    <name type="scientific">Desulfonema limicola</name>
    <dbReference type="NCBI Taxonomy" id="45656"/>
    <lineage>
        <taxon>Bacteria</taxon>
        <taxon>Pseudomonadati</taxon>
        <taxon>Thermodesulfobacteriota</taxon>
        <taxon>Desulfobacteria</taxon>
        <taxon>Desulfobacterales</taxon>
        <taxon>Desulfococcaceae</taxon>
        <taxon>Desulfonema</taxon>
    </lineage>
</organism>
<dbReference type="KEGG" id="dli:dnl_63830"/>
<proteinExistence type="predicted"/>
<evidence type="ECO:0000313" key="2">
    <source>
        <dbReference type="Proteomes" id="UP000663720"/>
    </source>
</evidence>
<protein>
    <submittedName>
        <fullName evidence="1">Uncharacterized protein</fullName>
    </submittedName>
</protein>
<evidence type="ECO:0000313" key="1">
    <source>
        <dbReference type="EMBL" id="QTA83957.1"/>
    </source>
</evidence>
<dbReference type="AlphaFoldDB" id="A0A975BEK9"/>
<dbReference type="Proteomes" id="UP000663720">
    <property type="component" value="Chromosome"/>
</dbReference>
<name>A0A975BEK9_9BACT</name>